<dbReference type="InterPro" id="IPR015854">
    <property type="entry name" value="ABC_transpr_LolD-like"/>
</dbReference>
<evidence type="ECO:0000313" key="6">
    <source>
        <dbReference type="EMBL" id="RCW73052.1"/>
    </source>
</evidence>
<dbReference type="OrthoDB" id="9791546at2"/>
<dbReference type="Pfam" id="PF00005">
    <property type="entry name" value="ABC_tran"/>
    <property type="match status" value="1"/>
</dbReference>
<keyword evidence="3" id="KW-0547">Nucleotide-binding</keyword>
<keyword evidence="7" id="KW-1185">Reference proteome</keyword>
<dbReference type="FunFam" id="3.40.50.300:FF:000032">
    <property type="entry name" value="Export ABC transporter ATP-binding protein"/>
    <property type="match status" value="1"/>
</dbReference>
<dbReference type="InterPro" id="IPR027417">
    <property type="entry name" value="P-loop_NTPase"/>
</dbReference>
<protein>
    <submittedName>
        <fullName evidence="6">Acetoin utilization transport system ATP-binding protein</fullName>
    </submittedName>
</protein>
<organism evidence="6 7">
    <name type="scientific">Saliterribacillus persicus</name>
    <dbReference type="NCBI Taxonomy" id="930114"/>
    <lineage>
        <taxon>Bacteria</taxon>
        <taxon>Bacillati</taxon>
        <taxon>Bacillota</taxon>
        <taxon>Bacilli</taxon>
        <taxon>Bacillales</taxon>
        <taxon>Bacillaceae</taxon>
        <taxon>Saliterribacillus</taxon>
    </lineage>
</organism>
<evidence type="ECO:0000256" key="2">
    <source>
        <dbReference type="ARBA" id="ARBA00022448"/>
    </source>
</evidence>
<dbReference type="PANTHER" id="PTHR24220:SF648">
    <property type="entry name" value="ABC TRANSPORTER ATP-BINDING PROTEIN YTRE"/>
    <property type="match status" value="1"/>
</dbReference>
<dbReference type="GO" id="GO:0005886">
    <property type="term" value="C:plasma membrane"/>
    <property type="evidence" value="ECO:0007669"/>
    <property type="project" value="TreeGrafter"/>
</dbReference>
<dbReference type="Gene3D" id="3.40.50.300">
    <property type="entry name" value="P-loop containing nucleotide triphosphate hydrolases"/>
    <property type="match status" value="1"/>
</dbReference>
<keyword evidence="2" id="KW-0813">Transport</keyword>
<keyword evidence="4 6" id="KW-0067">ATP-binding</keyword>
<dbReference type="InterPro" id="IPR017871">
    <property type="entry name" value="ABC_transporter-like_CS"/>
</dbReference>
<gene>
    <name evidence="6" type="ORF">DFR57_10446</name>
</gene>
<dbReference type="SUPFAM" id="SSF52540">
    <property type="entry name" value="P-loop containing nucleoside triphosphate hydrolases"/>
    <property type="match status" value="1"/>
</dbReference>
<dbReference type="GO" id="GO:0022857">
    <property type="term" value="F:transmembrane transporter activity"/>
    <property type="evidence" value="ECO:0007669"/>
    <property type="project" value="TreeGrafter"/>
</dbReference>
<accession>A0A368XYJ9</accession>
<dbReference type="PROSITE" id="PS50893">
    <property type="entry name" value="ABC_TRANSPORTER_2"/>
    <property type="match status" value="1"/>
</dbReference>
<dbReference type="InterPro" id="IPR017911">
    <property type="entry name" value="MacB-like_ATP-bd"/>
</dbReference>
<evidence type="ECO:0000259" key="5">
    <source>
        <dbReference type="PROSITE" id="PS50893"/>
    </source>
</evidence>
<dbReference type="SMART" id="SM00382">
    <property type="entry name" value="AAA"/>
    <property type="match status" value="1"/>
</dbReference>
<dbReference type="InterPro" id="IPR003439">
    <property type="entry name" value="ABC_transporter-like_ATP-bd"/>
</dbReference>
<comment type="similarity">
    <text evidence="1">Belongs to the ABC transporter superfamily.</text>
</comment>
<dbReference type="AlphaFoldDB" id="A0A368XYJ9"/>
<dbReference type="GO" id="GO:0098796">
    <property type="term" value="C:membrane protein complex"/>
    <property type="evidence" value="ECO:0007669"/>
    <property type="project" value="UniProtKB-ARBA"/>
</dbReference>
<reference evidence="6 7" key="1">
    <citation type="submission" date="2018-07" db="EMBL/GenBank/DDBJ databases">
        <title>Genomic Encyclopedia of Type Strains, Phase IV (KMG-IV): sequencing the most valuable type-strain genomes for metagenomic binning, comparative biology and taxonomic classification.</title>
        <authorList>
            <person name="Goeker M."/>
        </authorList>
    </citation>
    <scope>NUCLEOTIDE SEQUENCE [LARGE SCALE GENOMIC DNA]</scope>
    <source>
        <strain evidence="6 7">DSM 27696</strain>
    </source>
</reference>
<comment type="caution">
    <text evidence="6">The sequence shown here is derived from an EMBL/GenBank/DDBJ whole genome shotgun (WGS) entry which is preliminary data.</text>
</comment>
<dbReference type="PROSITE" id="PS00211">
    <property type="entry name" value="ABC_TRANSPORTER_1"/>
    <property type="match status" value="1"/>
</dbReference>
<evidence type="ECO:0000256" key="4">
    <source>
        <dbReference type="ARBA" id="ARBA00022840"/>
    </source>
</evidence>
<dbReference type="PANTHER" id="PTHR24220">
    <property type="entry name" value="IMPORT ATP-BINDING PROTEIN"/>
    <property type="match status" value="1"/>
</dbReference>
<dbReference type="InterPro" id="IPR003593">
    <property type="entry name" value="AAA+_ATPase"/>
</dbReference>
<dbReference type="Proteomes" id="UP000252585">
    <property type="component" value="Unassembled WGS sequence"/>
</dbReference>
<dbReference type="RefSeq" id="WP_114352160.1">
    <property type="nucleotide sequence ID" value="NZ_QPJJ01000004.1"/>
</dbReference>
<dbReference type="GO" id="GO:0016887">
    <property type="term" value="F:ATP hydrolysis activity"/>
    <property type="evidence" value="ECO:0007669"/>
    <property type="project" value="InterPro"/>
</dbReference>
<sequence>MIKVKKLNQLFTLGKRGNKTEFSVLKDVNFSVDKGEIVTIQGKSGSGKSTLLNLISGFMKPSSGEVWVQGIKVSELNEGDFADFRLANIGFIFQNFQLIPSMTAYQNIELPLILKGIGEKDRAEKIEKTLTKIGLEDFADHYPSELSGGQQQRVSVARALVLEPPLILADEPTGSLDSETEADLLTLIQGLNKDLGITFLIITHDASVAKIGHRTIYIHDGVLTEGEVVS</sequence>
<proteinExistence type="inferred from homology"/>
<feature type="domain" description="ABC transporter" evidence="5">
    <location>
        <begin position="2"/>
        <end position="228"/>
    </location>
</feature>
<evidence type="ECO:0000313" key="7">
    <source>
        <dbReference type="Proteomes" id="UP000252585"/>
    </source>
</evidence>
<name>A0A368XYJ9_9BACI</name>
<evidence type="ECO:0000256" key="3">
    <source>
        <dbReference type="ARBA" id="ARBA00022741"/>
    </source>
</evidence>
<dbReference type="CDD" id="cd03255">
    <property type="entry name" value="ABC_MJ0796_LolCDE_FtsE"/>
    <property type="match status" value="1"/>
</dbReference>
<dbReference type="EMBL" id="QPJJ01000004">
    <property type="protein sequence ID" value="RCW73052.1"/>
    <property type="molecule type" value="Genomic_DNA"/>
</dbReference>
<dbReference type="GO" id="GO:0005524">
    <property type="term" value="F:ATP binding"/>
    <property type="evidence" value="ECO:0007669"/>
    <property type="project" value="UniProtKB-KW"/>
</dbReference>
<evidence type="ECO:0000256" key="1">
    <source>
        <dbReference type="ARBA" id="ARBA00005417"/>
    </source>
</evidence>